<dbReference type="GO" id="GO:0030488">
    <property type="term" value="P:tRNA methylation"/>
    <property type="evidence" value="ECO:0007669"/>
    <property type="project" value="TreeGrafter"/>
</dbReference>
<keyword evidence="2" id="KW-0812">Transmembrane</keyword>
<evidence type="ECO:0000256" key="1">
    <source>
        <dbReference type="SAM" id="MobiDB-lite"/>
    </source>
</evidence>
<dbReference type="GO" id="GO:0005829">
    <property type="term" value="C:cytosol"/>
    <property type="evidence" value="ECO:0007669"/>
    <property type="project" value="TreeGrafter"/>
</dbReference>
<feature type="region of interest" description="Disordered" evidence="1">
    <location>
        <begin position="76"/>
        <end position="99"/>
    </location>
</feature>
<dbReference type="KEGG" id="vas:GT360_08165"/>
<keyword evidence="5" id="KW-1185">Reference proteome</keyword>
<dbReference type="GO" id="GO:0005525">
    <property type="term" value="F:GTP binding"/>
    <property type="evidence" value="ECO:0007669"/>
    <property type="project" value="InterPro"/>
</dbReference>
<accession>A0A7Z2T343</accession>
<dbReference type="SUPFAM" id="SSF52540">
    <property type="entry name" value="P-loop containing nucleoside triphosphate hydrolases"/>
    <property type="match status" value="1"/>
</dbReference>
<sequence>MKKIKHLFILLSHLSGGRWGIAVISTILPVLIMALFGVGLAFKYGYLLPLSLTVATGTLVVSIPLISAYRSSKQDNTMSPEAREAEPVESAPDNEQGLVKPSQDWSEAELKIWQRSRAYGNSLLEQDDNWSNLDTAGLSILEFVAVEYDKKALDFTVPEGLKLFEEVSRRYRVLLDEYGFAVDAVKVSHIKSGYDLYDRYGDVGKHVFKAAIWLNHAKNLYINPAKAIADIGTQQFSANMTRGMVDDLQFAAKQALIDEVAFVAIELYSGRFSFDDIDVTVSQIARADRERTAVELEPIRIVLVGQTGAGKSSLINELKEEFVAEVDVLPSTDHTTTYRAMVGEQPIVIVDLPGFDGSEQIESSALSEVVQADVVLWVLKASQSARALDTAFQERLEEFYAHSSNISRKRPVVLGVLNQVDKLQPQEQWQPPFELSDPKSEKEQMIVKAMAFNQQLLGFYKVLPLSISDDKPHFGVDELRHWLGEGIVDAFNVQRNRQRLEAAKRGKGLKKQWDRISKTGKKAAPSLIKAAVPKALDSLTKKWHK</sequence>
<evidence type="ECO:0000313" key="4">
    <source>
        <dbReference type="EMBL" id="QIA63493.1"/>
    </source>
</evidence>
<dbReference type="PANTHER" id="PTHR42714:SF2">
    <property type="entry name" value="TRNA MODIFICATION GTPASE GTPBP3, MITOCHONDRIAL"/>
    <property type="match status" value="1"/>
</dbReference>
<feature type="transmembrane region" description="Helical" evidence="2">
    <location>
        <begin position="48"/>
        <end position="69"/>
    </location>
</feature>
<dbReference type="InterPro" id="IPR027417">
    <property type="entry name" value="P-loop_NTPase"/>
</dbReference>
<evidence type="ECO:0000256" key="2">
    <source>
        <dbReference type="SAM" id="Phobius"/>
    </source>
</evidence>
<gene>
    <name evidence="4" type="primary">rsgA</name>
    <name evidence="4" type="ORF">GT360_08165</name>
</gene>
<reference evidence="4 5" key="1">
    <citation type="submission" date="2020-01" db="EMBL/GenBank/DDBJ databases">
        <title>Whole genome and functional gene identification of agarase of Vibrio HN897.</title>
        <authorList>
            <person name="Liu Y."/>
            <person name="Zhao Z."/>
        </authorList>
    </citation>
    <scope>NUCLEOTIDE SEQUENCE [LARGE SCALE GENOMIC DNA]</scope>
    <source>
        <strain evidence="4 5">HN897</strain>
    </source>
</reference>
<dbReference type="GO" id="GO:0002098">
    <property type="term" value="P:tRNA wobble uridine modification"/>
    <property type="evidence" value="ECO:0007669"/>
    <property type="project" value="TreeGrafter"/>
</dbReference>
<feature type="domain" description="G" evidence="3">
    <location>
        <begin position="300"/>
        <end position="417"/>
    </location>
</feature>
<dbReference type="EMBL" id="CP047475">
    <property type="protein sequence ID" value="QIA63493.1"/>
    <property type="molecule type" value="Genomic_DNA"/>
</dbReference>
<evidence type="ECO:0000313" key="5">
    <source>
        <dbReference type="Proteomes" id="UP000464262"/>
    </source>
</evidence>
<protein>
    <submittedName>
        <fullName evidence="4">GTPase RsgA</fullName>
    </submittedName>
</protein>
<dbReference type="InterPro" id="IPR006073">
    <property type="entry name" value="GTP-bd"/>
</dbReference>
<dbReference type="Pfam" id="PF01926">
    <property type="entry name" value="MMR_HSR1"/>
    <property type="match status" value="1"/>
</dbReference>
<evidence type="ECO:0000259" key="3">
    <source>
        <dbReference type="Pfam" id="PF01926"/>
    </source>
</evidence>
<dbReference type="Proteomes" id="UP000464262">
    <property type="component" value="Chromosome 1"/>
</dbReference>
<dbReference type="PANTHER" id="PTHR42714">
    <property type="entry name" value="TRNA MODIFICATION GTPASE GTPBP3"/>
    <property type="match status" value="1"/>
</dbReference>
<proteinExistence type="predicted"/>
<keyword evidence="2" id="KW-1133">Transmembrane helix</keyword>
<feature type="transmembrane region" description="Helical" evidence="2">
    <location>
        <begin position="21"/>
        <end position="42"/>
    </location>
</feature>
<keyword evidence="2" id="KW-0472">Membrane</keyword>
<organism evidence="4 5">
    <name type="scientific">Vibrio astriarenae</name>
    <dbReference type="NCBI Taxonomy" id="1481923"/>
    <lineage>
        <taxon>Bacteria</taxon>
        <taxon>Pseudomonadati</taxon>
        <taxon>Pseudomonadota</taxon>
        <taxon>Gammaproteobacteria</taxon>
        <taxon>Vibrionales</taxon>
        <taxon>Vibrionaceae</taxon>
        <taxon>Vibrio</taxon>
    </lineage>
</organism>
<dbReference type="AlphaFoldDB" id="A0A7Z2T343"/>
<name>A0A7Z2T343_9VIBR</name>
<dbReference type="Gene3D" id="3.40.50.300">
    <property type="entry name" value="P-loop containing nucleotide triphosphate hydrolases"/>
    <property type="match status" value="1"/>
</dbReference>
<dbReference type="RefSeq" id="WP_164648386.1">
    <property type="nucleotide sequence ID" value="NZ_CP047475.1"/>
</dbReference>